<keyword evidence="6" id="KW-0206">Cytoskeleton</keyword>
<dbReference type="AlphaFoldDB" id="A0A368F5W7"/>
<evidence type="ECO:0000256" key="5">
    <source>
        <dbReference type="ARBA" id="ARBA00023054"/>
    </source>
</evidence>
<evidence type="ECO:0000256" key="2">
    <source>
        <dbReference type="ARBA" id="ARBA00022490"/>
    </source>
</evidence>
<dbReference type="Pfam" id="PF00225">
    <property type="entry name" value="Kinesin"/>
    <property type="match status" value="1"/>
</dbReference>
<comment type="caution">
    <text evidence="7">Lacks conserved residue(s) required for the propagation of feature annotation.</text>
</comment>
<evidence type="ECO:0000256" key="4">
    <source>
        <dbReference type="ARBA" id="ARBA00022840"/>
    </source>
</evidence>
<keyword evidence="2" id="KW-0963">Cytoplasm</keyword>
<dbReference type="GO" id="GO:0003777">
    <property type="term" value="F:microtubule motor activity"/>
    <property type="evidence" value="ECO:0007669"/>
    <property type="project" value="InterPro"/>
</dbReference>
<dbReference type="SMART" id="SM00129">
    <property type="entry name" value="KISc"/>
    <property type="match status" value="1"/>
</dbReference>
<comment type="subcellular location">
    <subcellularLocation>
        <location evidence="1">Cytoplasm</location>
        <location evidence="1">Cytoskeleton</location>
    </subcellularLocation>
</comment>
<dbReference type="GO" id="GO:0007018">
    <property type="term" value="P:microtubule-based movement"/>
    <property type="evidence" value="ECO:0007669"/>
    <property type="project" value="InterPro"/>
</dbReference>
<keyword evidence="5 8" id="KW-0175">Coiled coil</keyword>
<dbReference type="Proteomes" id="UP000252519">
    <property type="component" value="Unassembled WGS sequence"/>
</dbReference>
<evidence type="ECO:0000256" key="6">
    <source>
        <dbReference type="ARBA" id="ARBA00023212"/>
    </source>
</evidence>
<dbReference type="InterPro" id="IPR027640">
    <property type="entry name" value="Kinesin-like_fam"/>
</dbReference>
<dbReference type="InterPro" id="IPR036961">
    <property type="entry name" value="Kinesin_motor_dom_sf"/>
</dbReference>
<dbReference type="GO" id="GO:0005524">
    <property type="term" value="F:ATP binding"/>
    <property type="evidence" value="ECO:0007669"/>
    <property type="project" value="UniProtKB-KW"/>
</dbReference>
<comment type="similarity">
    <text evidence="7">Belongs to the TRAFAC class myosin-kinesin ATPase superfamily. Kinesin family.</text>
</comment>
<dbReference type="SUPFAM" id="SSF52540">
    <property type="entry name" value="P-loop containing nucleoside triphosphate hydrolases"/>
    <property type="match status" value="1"/>
</dbReference>
<keyword evidence="4" id="KW-0067">ATP-binding</keyword>
<evidence type="ECO:0000256" key="1">
    <source>
        <dbReference type="ARBA" id="ARBA00004245"/>
    </source>
</evidence>
<evidence type="ECO:0000313" key="11">
    <source>
        <dbReference type="Proteomes" id="UP000252519"/>
    </source>
</evidence>
<name>A0A368F5W7_ANCCA</name>
<dbReference type="InterPro" id="IPR027417">
    <property type="entry name" value="P-loop_NTPase"/>
</dbReference>
<accession>A0A368F5W7</accession>
<keyword evidence="3" id="KW-0547">Nucleotide-binding</keyword>
<feature type="domain" description="Kinesin motor" evidence="9">
    <location>
        <begin position="39"/>
        <end position="136"/>
    </location>
</feature>
<dbReference type="EMBL" id="JOJR01005384">
    <property type="protein sequence ID" value="RCN26978.1"/>
    <property type="molecule type" value="Genomic_DNA"/>
</dbReference>
<dbReference type="GO" id="GO:0005875">
    <property type="term" value="C:microtubule associated complex"/>
    <property type="evidence" value="ECO:0007669"/>
    <property type="project" value="TreeGrafter"/>
</dbReference>
<sequence length="270" mass="30302">LQRFFQVTIGTDRSFTYDHVFDQATQQHEIYDSCIEKLTGSGKTYTMGTAFDAGAISEHEVGVIPRALAHVFRRIIELRREAQENGILEPTFDVSVQFIELYNEEIIDLLANDRASSFNVRIHEDARGEIYLHGVTNKGVHDLHSVVANQDKSSKLIGELRGRIAALEAELLEFKQGRRTIDSDGVETVNDQYHENVMLTAEINQLRFRVKALQETNEILRNRNVDLMAKASGTNGFLGNSQANDENGASSDGKSVTVHFNSAVDRMMDL</sequence>
<evidence type="ECO:0000256" key="8">
    <source>
        <dbReference type="SAM" id="Coils"/>
    </source>
</evidence>
<dbReference type="PROSITE" id="PS50067">
    <property type="entry name" value="KINESIN_MOTOR_2"/>
    <property type="match status" value="1"/>
</dbReference>
<dbReference type="STRING" id="29170.A0A368F5W7"/>
<evidence type="ECO:0000259" key="9">
    <source>
        <dbReference type="PROSITE" id="PS50067"/>
    </source>
</evidence>
<evidence type="ECO:0000313" key="10">
    <source>
        <dbReference type="EMBL" id="RCN26978.1"/>
    </source>
</evidence>
<protein>
    <submittedName>
        <fullName evidence="10">Kinesin motor domain protein</fullName>
    </submittedName>
</protein>
<keyword evidence="11" id="KW-1185">Reference proteome</keyword>
<dbReference type="GO" id="GO:0007052">
    <property type="term" value="P:mitotic spindle organization"/>
    <property type="evidence" value="ECO:0007669"/>
    <property type="project" value="TreeGrafter"/>
</dbReference>
<proteinExistence type="inferred from homology"/>
<evidence type="ECO:0000256" key="3">
    <source>
        <dbReference type="ARBA" id="ARBA00022741"/>
    </source>
</evidence>
<feature type="non-terminal residue" evidence="10">
    <location>
        <position position="1"/>
    </location>
</feature>
<feature type="coiled-coil region" evidence="8">
    <location>
        <begin position="196"/>
        <end position="230"/>
    </location>
</feature>
<dbReference type="GO" id="GO:0008017">
    <property type="term" value="F:microtubule binding"/>
    <property type="evidence" value="ECO:0007669"/>
    <property type="project" value="InterPro"/>
</dbReference>
<dbReference type="GO" id="GO:0051231">
    <property type="term" value="P:spindle elongation"/>
    <property type="evidence" value="ECO:0007669"/>
    <property type="project" value="TreeGrafter"/>
</dbReference>
<dbReference type="InterPro" id="IPR001752">
    <property type="entry name" value="Kinesin_motor_dom"/>
</dbReference>
<organism evidence="10 11">
    <name type="scientific">Ancylostoma caninum</name>
    <name type="common">Dog hookworm</name>
    <dbReference type="NCBI Taxonomy" id="29170"/>
    <lineage>
        <taxon>Eukaryota</taxon>
        <taxon>Metazoa</taxon>
        <taxon>Ecdysozoa</taxon>
        <taxon>Nematoda</taxon>
        <taxon>Chromadorea</taxon>
        <taxon>Rhabditida</taxon>
        <taxon>Rhabditina</taxon>
        <taxon>Rhabditomorpha</taxon>
        <taxon>Strongyloidea</taxon>
        <taxon>Ancylostomatidae</taxon>
        <taxon>Ancylostomatinae</taxon>
        <taxon>Ancylostoma</taxon>
    </lineage>
</organism>
<dbReference type="PANTHER" id="PTHR47969">
    <property type="entry name" value="CHROMOSOME-ASSOCIATED KINESIN KIF4A-RELATED"/>
    <property type="match status" value="1"/>
</dbReference>
<dbReference type="Gene3D" id="3.40.850.10">
    <property type="entry name" value="Kinesin motor domain"/>
    <property type="match status" value="1"/>
</dbReference>
<gene>
    <name evidence="10" type="ORF">ANCCAN_27294</name>
</gene>
<reference evidence="10 11" key="1">
    <citation type="submission" date="2014-10" db="EMBL/GenBank/DDBJ databases">
        <title>Draft genome of the hookworm Ancylostoma caninum.</title>
        <authorList>
            <person name="Mitreva M."/>
        </authorList>
    </citation>
    <scope>NUCLEOTIDE SEQUENCE [LARGE SCALE GENOMIC DNA]</scope>
    <source>
        <strain evidence="10 11">Baltimore</strain>
    </source>
</reference>
<dbReference type="PANTHER" id="PTHR47969:SF15">
    <property type="entry name" value="CHROMOSOME-ASSOCIATED KINESIN KIF4A-RELATED"/>
    <property type="match status" value="1"/>
</dbReference>
<dbReference type="OrthoDB" id="3176171at2759"/>
<evidence type="ECO:0000256" key="7">
    <source>
        <dbReference type="PROSITE-ProRule" id="PRU00283"/>
    </source>
</evidence>
<comment type="caution">
    <text evidence="10">The sequence shown here is derived from an EMBL/GenBank/DDBJ whole genome shotgun (WGS) entry which is preliminary data.</text>
</comment>